<organism evidence="6 7">
    <name type="scientific">Rubrivivax benzoatilyticus</name>
    <dbReference type="NCBI Taxonomy" id="316997"/>
    <lineage>
        <taxon>Bacteria</taxon>
        <taxon>Pseudomonadati</taxon>
        <taxon>Pseudomonadota</taxon>
        <taxon>Betaproteobacteria</taxon>
        <taxon>Burkholderiales</taxon>
        <taxon>Sphaerotilaceae</taxon>
        <taxon>Rubrivivax</taxon>
    </lineage>
</organism>
<dbReference type="InterPro" id="IPR036386">
    <property type="entry name" value="HscB_C_sf"/>
</dbReference>
<dbReference type="PROSITE" id="PS50076">
    <property type="entry name" value="DNAJ_2"/>
    <property type="match status" value="1"/>
</dbReference>
<dbReference type="SMART" id="SM00271">
    <property type="entry name" value="DnaJ"/>
    <property type="match status" value="1"/>
</dbReference>
<dbReference type="SUPFAM" id="SSF46565">
    <property type="entry name" value="Chaperone J-domain"/>
    <property type="match status" value="1"/>
</dbReference>
<sequence>MKLDDDDFTLLGLPRRHGVDRAALDAAWRRLQGEVHPDRFAAQGAAAQRVAMQWAVRVNEAYQRLKDPLARAAYLCELRGAAVDAERNTAMPTSFLMQQMQWREALEEAADLAAVEALDAEVAAAERALLADVERRLDTEDDAAAAAADVRALMFVNRFRQDIERRLDALDPTR</sequence>
<name>A0ABX0HTK0_9BURK</name>
<comment type="function">
    <text evidence="3 4">Co-chaperone involved in the maturation of iron-sulfur cluster-containing proteins. Seems to help targeting proteins to be folded toward HscA.</text>
</comment>
<dbReference type="PANTHER" id="PTHR14021">
    <property type="entry name" value="IRON-SULFUR CLUSTER CO-CHAPERONE PROTEIN HSCB"/>
    <property type="match status" value="1"/>
</dbReference>
<dbReference type="NCBIfam" id="TIGR00714">
    <property type="entry name" value="hscB"/>
    <property type="match status" value="1"/>
</dbReference>
<comment type="subunit">
    <text evidence="4">Interacts with HscA and stimulates its ATPase activity.</text>
</comment>
<gene>
    <name evidence="4 6" type="primary">hscB</name>
    <name evidence="6" type="ORF">G7087_04545</name>
</gene>
<evidence type="ECO:0000256" key="1">
    <source>
        <dbReference type="ARBA" id="ARBA00010476"/>
    </source>
</evidence>
<dbReference type="NCBIfam" id="NF002935">
    <property type="entry name" value="PRK03578.1"/>
    <property type="match status" value="1"/>
</dbReference>
<comment type="caution">
    <text evidence="6">The sequence shown here is derived from an EMBL/GenBank/DDBJ whole genome shotgun (WGS) entry which is preliminary data.</text>
</comment>
<dbReference type="InterPro" id="IPR036869">
    <property type="entry name" value="J_dom_sf"/>
</dbReference>
<dbReference type="Gene3D" id="1.10.287.110">
    <property type="entry name" value="DnaJ domain"/>
    <property type="match status" value="1"/>
</dbReference>
<protein>
    <recommendedName>
        <fullName evidence="4">Co-chaperone protein HscB homolog</fullName>
    </recommendedName>
</protein>
<dbReference type="Pfam" id="PF07743">
    <property type="entry name" value="HSCB_C"/>
    <property type="match status" value="1"/>
</dbReference>
<dbReference type="InterPro" id="IPR009073">
    <property type="entry name" value="HscB_oligo_C"/>
</dbReference>
<keyword evidence="7" id="KW-1185">Reference proteome</keyword>
<evidence type="ECO:0000256" key="4">
    <source>
        <dbReference type="HAMAP-Rule" id="MF_00682"/>
    </source>
</evidence>
<dbReference type="Gene3D" id="1.20.1280.20">
    <property type="entry name" value="HscB, C-terminal domain"/>
    <property type="match status" value="1"/>
</dbReference>
<evidence type="ECO:0000256" key="3">
    <source>
        <dbReference type="ARBA" id="ARBA00025596"/>
    </source>
</evidence>
<dbReference type="HAMAP" id="MF_00682">
    <property type="entry name" value="HscB"/>
    <property type="match status" value="1"/>
</dbReference>
<dbReference type="RefSeq" id="WP_009857736.1">
    <property type="nucleotide sequence ID" value="NZ_JAAOCD010000001.1"/>
</dbReference>
<dbReference type="InterPro" id="IPR001623">
    <property type="entry name" value="DnaJ_domain"/>
</dbReference>
<evidence type="ECO:0000313" key="7">
    <source>
        <dbReference type="Proteomes" id="UP000802098"/>
    </source>
</evidence>
<dbReference type="InterPro" id="IPR004640">
    <property type="entry name" value="HscB"/>
</dbReference>
<comment type="similarity">
    <text evidence="1 4">Belongs to the HscB family.</text>
</comment>
<evidence type="ECO:0000256" key="2">
    <source>
        <dbReference type="ARBA" id="ARBA00023186"/>
    </source>
</evidence>
<keyword evidence="2 4" id="KW-0143">Chaperone</keyword>
<evidence type="ECO:0000259" key="5">
    <source>
        <dbReference type="PROSITE" id="PS50076"/>
    </source>
</evidence>
<accession>A0ABX0HTK0</accession>
<dbReference type="EMBL" id="JAAOCD010000001">
    <property type="protein sequence ID" value="NHK97636.1"/>
    <property type="molecule type" value="Genomic_DNA"/>
</dbReference>
<proteinExistence type="inferred from homology"/>
<dbReference type="Proteomes" id="UP000802098">
    <property type="component" value="Unassembled WGS sequence"/>
</dbReference>
<dbReference type="SUPFAM" id="SSF47144">
    <property type="entry name" value="HSC20 (HSCB), C-terminal oligomerisation domain"/>
    <property type="match status" value="1"/>
</dbReference>
<reference evidence="6 7" key="1">
    <citation type="submission" date="2020-03" db="EMBL/GenBank/DDBJ databases">
        <title>Rubrivivax benzoatilyticus JA2 (sequenced after 10 years sub-culturing).</title>
        <authorList>
            <person name="Gupta D."/>
            <person name="Chintalapati S."/>
            <person name="Chintalapati V.R."/>
        </authorList>
    </citation>
    <scope>NUCLEOTIDE SEQUENCE [LARGE SCALE GENOMIC DNA]</scope>
    <source>
        <strain evidence="6 7">JA2-Mal</strain>
    </source>
</reference>
<dbReference type="PANTHER" id="PTHR14021:SF15">
    <property type="entry name" value="IRON-SULFUR CLUSTER CO-CHAPERONE PROTEIN HSCB"/>
    <property type="match status" value="1"/>
</dbReference>
<evidence type="ECO:0000313" key="6">
    <source>
        <dbReference type="EMBL" id="NHK97636.1"/>
    </source>
</evidence>
<feature type="domain" description="J" evidence="5">
    <location>
        <begin position="6"/>
        <end position="78"/>
    </location>
</feature>
<dbReference type="CDD" id="cd06257">
    <property type="entry name" value="DnaJ"/>
    <property type="match status" value="1"/>
</dbReference>